<evidence type="ECO:0000256" key="3">
    <source>
        <dbReference type="ARBA" id="ARBA00023237"/>
    </source>
</evidence>
<dbReference type="PANTHER" id="PTHR37423">
    <property type="entry name" value="SOLUBLE LYTIC MUREIN TRANSGLYCOSYLASE-RELATED"/>
    <property type="match status" value="1"/>
</dbReference>
<dbReference type="PANTHER" id="PTHR37423:SF6">
    <property type="entry name" value="CELL DIVISION COORDINATOR CPOB"/>
    <property type="match status" value="1"/>
</dbReference>
<accession>A0A4Y1XLS6</accession>
<dbReference type="PROSITE" id="PS51257">
    <property type="entry name" value="PROKAR_LIPOPROTEIN"/>
    <property type="match status" value="1"/>
</dbReference>
<gene>
    <name evidence="5" type="primary">bamD</name>
    <name evidence="5" type="ORF">A5CBH24_16390</name>
</gene>
<dbReference type="InterPro" id="IPR017689">
    <property type="entry name" value="BamD"/>
</dbReference>
<evidence type="ECO:0000313" key="5">
    <source>
        <dbReference type="EMBL" id="BBL04326.1"/>
    </source>
</evidence>
<accession>A0A3D2BBN9</accession>
<dbReference type="NCBIfam" id="TIGR03302">
    <property type="entry name" value="OM_YfiO"/>
    <property type="match status" value="1"/>
</dbReference>
<evidence type="ECO:0000259" key="4">
    <source>
        <dbReference type="Pfam" id="PF13525"/>
    </source>
</evidence>
<dbReference type="InterPro" id="IPR011990">
    <property type="entry name" value="TPR-like_helical_dom_sf"/>
</dbReference>
<evidence type="ECO:0000256" key="1">
    <source>
        <dbReference type="ARBA" id="ARBA00022729"/>
    </source>
</evidence>
<evidence type="ECO:0000256" key="2">
    <source>
        <dbReference type="ARBA" id="ARBA00023136"/>
    </source>
</evidence>
<dbReference type="Proteomes" id="UP000318946">
    <property type="component" value="Chromosome"/>
</dbReference>
<dbReference type="Gene3D" id="1.25.40.10">
    <property type="entry name" value="Tetratricopeptide repeat domain"/>
    <property type="match status" value="1"/>
</dbReference>
<keyword evidence="1" id="KW-0732">Signal</keyword>
<proteinExistence type="predicted"/>
<name>A0A3D2BBN9_9BACT</name>
<keyword evidence="6" id="KW-1185">Reference proteome</keyword>
<protein>
    <submittedName>
        <fullName evidence="5">Outer membrane protein assembly factor BamD</fullName>
    </submittedName>
</protein>
<dbReference type="KEGG" id="acou:A5CBH24_16390"/>
<dbReference type="InterPro" id="IPR039565">
    <property type="entry name" value="BamD-like"/>
</dbReference>
<dbReference type="AlphaFoldDB" id="A0A3D2BBN9"/>
<reference evidence="6" key="1">
    <citation type="submission" date="2019-06" db="EMBL/GenBank/DDBJ databases">
        <title>Alistipes onderdonkii subsp. vulgaris subsp. nov., Alistipes dispar sp. nov. and Alistipes communis sp. nov., isolated from human faeces, and creation of Alistipes onderdonkii subsp. onderdonkii subsp. nov.</title>
        <authorList>
            <person name="Sakamoto M."/>
            <person name="Ikeyama N."/>
            <person name="Ogata Y."/>
            <person name="Suda W."/>
            <person name="Iino T."/>
            <person name="Hattori M."/>
            <person name="Ohkuma M."/>
        </authorList>
    </citation>
    <scope>NUCLEOTIDE SEQUENCE [LARGE SCALE GENOMIC DNA]</scope>
    <source>
        <strain evidence="6">5CBH24</strain>
    </source>
</reference>
<dbReference type="RefSeq" id="WP_019130224.1">
    <property type="nucleotide sequence ID" value="NZ_AP019735.1"/>
</dbReference>
<feature type="domain" description="Outer membrane lipoprotein BamD-like" evidence="4">
    <location>
        <begin position="170"/>
        <end position="266"/>
    </location>
</feature>
<dbReference type="SUPFAM" id="SSF48452">
    <property type="entry name" value="TPR-like"/>
    <property type="match status" value="1"/>
</dbReference>
<feature type="domain" description="Outer membrane lipoprotein BamD-like" evidence="4">
    <location>
        <begin position="32"/>
        <end position="158"/>
    </location>
</feature>
<dbReference type="Pfam" id="PF13525">
    <property type="entry name" value="YfiO"/>
    <property type="match status" value="2"/>
</dbReference>
<dbReference type="OrthoDB" id="9770761at2"/>
<evidence type="ECO:0000313" key="6">
    <source>
        <dbReference type="Proteomes" id="UP000318946"/>
    </source>
</evidence>
<sequence length="275" mass="31602">MKKILFYLLGIVALSASLSGCSGINRLIKGGDPEAIYAKGVELYDAGKWSKAITLLQNVENYYSGTSKADTLSFYIARAHFKNRSYDTASELFDTYRRTFGRSPFIEDAEGMYAMCFYYLSPSPQRDQTVTGQAIVAISEFMSRYPDSEKYGQFEQMRNELTGRLHDKEFLNAYTYYKIGKHKSAIVALKNALRKYPETPHREELMYLIVGSGYELAHNSVQRKQTDRYLSMLDSYYTFIAEFPESTHRKEVDRMAKEAKDYLAKNQKNDTQDGN</sequence>
<dbReference type="GeneID" id="78342356"/>
<keyword evidence="3" id="KW-0998">Cell outer membrane</keyword>
<organism evidence="5 6">
    <name type="scientific">Alistipes communis</name>
    <dbReference type="NCBI Taxonomy" id="2585118"/>
    <lineage>
        <taxon>Bacteria</taxon>
        <taxon>Pseudomonadati</taxon>
        <taxon>Bacteroidota</taxon>
        <taxon>Bacteroidia</taxon>
        <taxon>Bacteroidales</taxon>
        <taxon>Rikenellaceae</taxon>
        <taxon>Alistipes</taxon>
    </lineage>
</organism>
<dbReference type="EMBL" id="AP019735">
    <property type="protein sequence ID" value="BBL04326.1"/>
    <property type="molecule type" value="Genomic_DNA"/>
</dbReference>
<keyword evidence="2" id="KW-0472">Membrane</keyword>
<dbReference type="STRING" id="1118061.GCA_000311925_01004"/>
<accession>A0A4Y1WVR7</accession>